<evidence type="ECO:0008006" key="3">
    <source>
        <dbReference type="Google" id="ProtNLM"/>
    </source>
</evidence>
<comment type="caution">
    <text evidence="1">The sequence shown here is derived from an EMBL/GenBank/DDBJ whole genome shotgun (WGS) entry which is preliminary data.</text>
</comment>
<sequence length="161" mass="19093">MTQLTFLSKIDRAATQGKLESLLEEVRIYKQFGMVREEMKVTPSYEVRYHGPTNIVGNPLEDVALENIKRSEREQYLENMSFRIDQFLSRLGNGRAGRIQRDIINKRYLEEEDVCDYMIYNEIGMAERTYRRWKSRAFYNLAFALRLEAYEIEKQNGGEDL</sequence>
<reference evidence="1 2" key="1">
    <citation type="submission" date="2016-10" db="EMBL/GenBank/DDBJ databases">
        <title>Genome Sequence of Bacillus weihenstephanensis GM6LP.</title>
        <authorList>
            <person name="Poehlein A."/>
            <person name="Wemheuer F."/>
            <person name="Hollensteiner J."/>
            <person name="Wemheuer B."/>
        </authorList>
    </citation>
    <scope>NUCLEOTIDE SEQUENCE [LARGE SCALE GENOMIC DNA]</scope>
    <source>
        <strain evidence="1 2">GM6LP</strain>
    </source>
</reference>
<proteinExistence type="predicted"/>
<dbReference type="Proteomes" id="UP000236165">
    <property type="component" value="Unassembled WGS sequence"/>
</dbReference>
<dbReference type="RefSeq" id="WP_059037603.1">
    <property type="nucleotide sequence ID" value="NZ_LLWA01000044.1"/>
</dbReference>
<dbReference type="EMBL" id="MKZQ01000020">
    <property type="protein sequence ID" value="PJN71795.1"/>
    <property type="molecule type" value="Genomic_DNA"/>
</dbReference>
<evidence type="ECO:0000313" key="2">
    <source>
        <dbReference type="Proteomes" id="UP000236165"/>
    </source>
</evidence>
<protein>
    <recommendedName>
        <fullName evidence="3">ArpU family transcriptional regulator</fullName>
    </recommendedName>
</protein>
<gene>
    <name evidence="1" type="ORF">BACWE_21450</name>
</gene>
<accession>A0AAP8KVL4</accession>
<evidence type="ECO:0000313" key="1">
    <source>
        <dbReference type="EMBL" id="PJN71795.1"/>
    </source>
</evidence>
<dbReference type="NCBIfam" id="TIGR01637">
    <property type="entry name" value="phage_arpU"/>
    <property type="match status" value="1"/>
</dbReference>
<name>A0AAP8KVL4_BACMY</name>
<dbReference type="InterPro" id="IPR006524">
    <property type="entry name" value="ArpU-like"/>
</dbReference>
<dbReference type="AlphaFoldDB" id="A0AAP8KVL4"/>
<organism evidence="1 2">
    <name type="scientific">Bacillus mycoides</name>
    <dbReference type="NCBI Taxonomy" id="1405"/>
    <lineage>
        <taxon>Bacteria</taxon>
        <taxon>Bacillati</taxon>
        <taxon>Bacillota</taxon>
        <taxon>Bacilli</taxon>
        <taxon>Bacillales</taxon>
        <taxon>Bacillaceae</taxon>
        <taxon>Bacillus</taxon>
        <taxon>Bacillus cereus group</taxon>
    </lineage>
</organism>